<dbReference type="Gene3D" id="1.10.510.10">
    <property type="entry name" value="Transferase(Phosphotransferase) domain 1"/>
    <property type="match status" value="1"/>
</dbReference>
<dbReference type="GO" id="GO:0004672">
    <property type="term" value="F:protein kinase activity"/>
    <property type="evidence" value="ECO:0007669"/>
    <property type="project" value="InterPro"/>
</dbReference>
<dbReference type="PROSITE" id="PS00108">
    <property type="entry name" value="PROTEIN_KINASE_ST"/>
    <property type="match status" value="1"/>
</dbReference>
<dbReference type="OrthoDB" id="9772100at2"/>
<evidence type="ECO:0000259" key="1">
    <source>
        <dbReference type="PROSITE" id="PS50011"/>
    </source>
</evidence>
<dbReference type="Pfam" id="PF00069">
    <property type="entry name" value="Pkinase"/>
    <property type="match status" value="1"/>
</dbReference>
<keyword evidence="2" id="KW-0808">Transferase</keyword>
<dbReference type="PROSITE" id="PS50011">
    <property type="entry name" value="PROTEIN_KINASE_DOM"/>
    <property type="match status" value="1"/>
</dbReference>
<dbReference type="PANTHER" id="PTHR24345">
    <property type="entry name" value="SERINE/THREONINE-PROTEIN KINASE PLK"/>
    <property type="match status" value="1"/>
</dbReference>
<dbReference type="RefSeq" id="WP_099137503.1">
    <property type="nucleotide sequence ID" value="NZ_CAWNNJ010000144.1"/>
</dbReference>
<keyword evidence="2" id="KW-0418">Kinase</keyword>
<gene>
    <name evidence="2" type="ORF">Xbud_03789</name>
</gene>
<dbReference type="InterPro" id="IPR011009">
    <property type="entry name" value="Kinase-like_dom_sf"/>
</dbReference>
<comment type="caution">
    <text evidence="2">The sequence shown here is derived from an EMBL/GenBank/DDBJ whole genome shotgun (WGS) entry which is preliminary data.</text>
</comment>
<proteinExistence type="predicted"/>
<dbReference type="EMBL" id="NIBS01000072">
    <property type="protein sequence ID" value="PHM22272.1"/>
    <property type="molecule type" value="Genomic_DNA"/>
</dbReference>
<accession>A0A2D0IKH2</accession>
<sequence length="342" mass="39710">MINPFYIDAHISFKEIRELDEQGKNSRVILAHDKNLDCNLVIKEIKKNIFDYDRYFNEARKLYLSAHPNVVQIQYAAQDSNNIYLGLPFYKNGSIHNLMNEKFLTVSEIIRYSIQFLSGLYHIHTKGLIHFDIKPNNIMLSDRDEALLSDFGLAEKINDAGFASPEMLYNLHRSPESFSDEELDFTTDIYEAGVTMYRMLVGHEQFNNEADQLHSTNNPVELILNGSFPFKNYPLHVPRSIIKIVNKCLEKNKKDRYQSVQQILNDLSKIESADSLHWRIHPSKKEIVWIGIKKGAKVTIEFDMKKNKCYGRKELSSGKHQKISEYCKDAVKESDIRSLLTK</sequence>
<dbReference type="InterPro" id="IPR008271">
    <property type="entry name" value="Ser/Thr_kinase_AS"/>
</dbReference>
<dbReference type="PANTHER" id="PTHR24345:SF87">
    <property type="entry name" value="TBC1 DOMAIN CONTAINING KINASE"/>
    <property type="match status" value="1"/>
</dbReference>
<dbReference type="AlphaFoldDB" id="A0A2D0IKH2"/>
<organism evidence="2 3">
    <name type="scientific">Xenorhabdus budapestensis</name>
    <dbReference type="NCBI Taxonomy" id="290110"/>
    <lineage>
        <taxon>Bacteria</taxon>
        <taxon>Pseudomonadati</taxon>
        <taxon>Pseudomonadota</taxon>
        <taxon>Gammaproteobacteria</taxon>
        <taxon>Enterobacterales</taxon>
        <taxon>Morganellaceae</taxon>
        <taxon>Xenorhabdus</taxon>
    </lineage>
</organism>
<dbReference type="Proteomes" id="UP000225833">
    <property type="component" value="Unassembled WGS sequence"/>
</dbReference>
<dbReference type="CDD" id="cd14014">
    <property type="entry name" value="STKc_PknB_like"/>
    <property type="match status" value="1"/>
</dbReference>
<dbReference type="InterPro" id="IPR000719">
    <property type="entry name" value="Prot_kinase_dom"/>
</dbReference>
<dbReference type="Gene3D" id="3.30.200.20">
    <property type="entry name" value="Phosphorylase Kinase, domain 1"/>
    <property type="match status" value="1"/>
</dbReference>
<dbReference type="GO" id="GO:0005524">
    <property type="term" value="F:ATP binding"/>
    <property type="evidence" value="ECO:0007669"/>
    <property type="project" value="InterPro"/>
</dbReference>
<dbReference type="SMART" id="SM00220">
    <property type="entry name" value="S_TKc"/>
    <property type="match status" value="1"/>
</dbReference>
<protein>
    <submittedName>
        <fullName evidence="2">Protein kinase</fullName>
    </submittedName>
</protein>
<name>A0A2D0IKH2_XENBU</name>
<feature type="domain" description="Protein kinase" evidence="1">
    <location>
        <begin position="14"/>
        <end position="280"/>
    </location>
</feature>
<dbReference type="SUPFAM" id="SSF56112">
    <property type="entry name" value="Protein kinase-like (PK-like)"/>
    <property type="match status" value="1"/>
</dbReference>
<evidence type="ECO:0000313" key="3">
    <source>
        <dbReference type="Proteomes" id="UP000225833"/>
    </source>
</evidence>
<evidence type="ECO:0000313" key="2">
    <source>
        <dbReference type="EMBL" id="PHM22272.1"/>
    </source>
</evidence>
<reference evidence="2 3" key="1">
    <citation type="journal article" date="2017" name="Nat. Microbiol.">
        <title>Natural product diversity associated with the nematode symbionts Photorhabdus and Xenorhabdus.</title>
        <authorList>
            <person name="Tobias N.J."/>
            <person name="Wolff H."/>
            <person name="Djahanschiri B."/>
            <person name="Grundmann F."/>
            <person name="Kronenwerth M."/>
            <person name="Shi Y.M."/>
            <person name="Simonyi S."/>
            <person name="Grun P."/>
            <person name="Shapiro-Ilan D."/>
            <person name="Pidot S.J."/>
            <person name="Stinear T.P."/>
            <person name="Ebersberger I."/>
            <person name="Bode H.B."/>
        </authorList>
    </citation>
    <scope>NUCLEOTIDE SEQUENCE [LARGE SCALE GENOMIC DNA]</scope>
    <source>
        <strain evidence="2 3">DSM 16342</strain>
    </source>
</reference>